<dbReference type="AlphaFoldDB" id="A0A0A7LBF0"/>
<feature type="compositionally biased region" description="Basic residues" evidence="1">
    <location>
        <begin position="149"/>
        <end position="175"/>
    </location>
</feature>
<dbReference type="EMBL" id="CP010070">
    <property type="protein sequence ID" value="AIZ56404.1"/>
    <property type="molecule type" value="Genomic_DNA"/>
</dbReference>
<protein>
    <submittedName>
        <fullName evidence="2">Uncharacterized protein</fullName>
    </submittedName>
</protein>
<dbReference type="Proteomes" id="UP000030787">
    <property type="component" value="Chromosome"/>
</dbReference>
<keyword evidence="3" id="KW-1185">Reference proteome</keyword>
<dbReference type="RefSeq" id="WP_052399249.1">
    <property type="nucleotide sequence ID" value="NZ_CP010070.1"/>
</dbReference>
<dbReference type="OrthoDB" id="53375at2157"/>
<evidence type="ECO:0000256" key="1">
    <source>
        <dbReference type="SAM" id="MobiDB-lite"/>
    </source>
</evidence>
<reference evidence="2 3" key="1">
    <citation type="journal article" date="2014" name="Appl. Environ. Microbiol.">
        <title>Comparative Genome Analysis of 'Candidatus Methanoplasma termitum' Indicates a New Mode of Energy Metabolism in the Seventh Order of Methanogens.</title>
        <authorList>
            <person name="Lang K."/>
            <person name="Schuldes J."/>
            <person name="Klingl A."/>
            <person name="Poehlein A."/>
            <person name="Daniel R."/>
            <person name="Brune A."/>
        </authorList>
    </citation>
    <scope>NUCLEOTIDE SEQUENCE [LARGE SCALE GENOMIC DNA]</scope>
    <source>
        <strain evidence="3">Mpt1</strain>
    </source>
</reference>
<evidence type="ECO:0000313" key="2">
    <source>
        <dbReference type="EMBL" id="AIZ56404.1"/>
    </source>
</evidence>
<proteinExistence type="predicted"/>
<accession>A0A0A7LBF0</accession>
<organism evidence="2 3">
    <name type="scientific">Candidatus Methanoplasma termitum</name>
    <dbReference type="NCBI Taxonomy" id="1577791"/>
    <lineage>
        <taxon>Archaea</taxon>
        <taxon>Methanobacteriati</taxon>
        <taxon>Thermoplasmatota</taxon>
        <taxon>Thermoplasmata</taxon>
        <taxon>Methanomassiliicoccales</taxon>
        <taxon>Methanomassiliicoccaceae</taxon>
        <taxon>Candidatus Methanoplasma</taxon>
    </lineage>
</organism>
<sequence length="216" mass="24601">MSGHHHDHDKECHCKECETERHDEEKTSIEEAGGVAVGLTGHIHGYNADVGARFSNVLLTTGKWVEKESGSLLGHIKAAIYNSDGKGLTFNLINVKNGVEQHGTLPPQEIVNFNFMSAVVDVDPHDLEHVMLDALVDSGIDYYLEKHHHHHDHNHGHHHEHDHHHHDHDHNHHHHHDGEKGEKEVCSCKACEDRRIEVAERAEKGTIWDKLRRKNK</sequence>
<gene>
    <name evidence="2" type="ORF">Mpt1_c05130</name>
</gene>
<dbReference type="STRING" id="1577791.Mpt1_c05130"/>
<dbReference type="GeneID" id="25399458"/>
<dbReference type="KEGG" id="mear:Mpt1_c05130"/>
<evidence type="ECO:0000313" key="3">
    <source>
        <dbReference type="Proteomes" id="UP000030787"/>
    </source>
</evidence>
<name>A0A0A7LBF0_9ARCH</name>
<dbReference type="HOGENOM" id="CLU_1105167_0_0_2"/>
<feature type="region of interest" description="Disordered" evidence="1">
    <location>
        <begin position="149"/>
        <end position="179"/>
    </location>
</feature>